<comment type="domain">
    <text evidence="5">Histidine-containing phosphotransfer domain (HPt) contains an active histidine that mediates the phosphotransfer.</text>
</comment>
<evidence type="ECO:0000256" key="2">
    <source>
        <dbReference type="ARBA" id="ARBA00022864"/>
    </source>
</evidence>
<name>A0A9Q1M7I4_9SOLA</name>
<dbReference type="GO" id="GO:0000160">
    <property type="term" value="P:phosphorelay signal transduction system"/>
    <property type="evidence" value="ECO:0007669"/>
    <property type="project" value="UniProtKB-UniRule"/>
</dbReference>
<dbReference type="GO" id="GO:0043424">
    <property type="term" value="F:protein histidine kinase binding"/>
    <property type="evidence" value="ECO:0007669"/>
    <property type="project" value="UniProtKB-UniRule"/>
</dbReference>
<dbReference type="PANTHER" id="PTHR28242">
    <property type="entry name" value="PHOSPHORELAY INTERMEDIATE PROTEIN YPD1"/>
    <property type="match status" value="1"/>
</dbReference>
<evidence type="ECO:0000256" key="5">
    <source>
        <dbReference type="RuleBase" id="RU369004"/>
    </source>
</evidence>
<comment type="subcellular location">
    <subcellularLocation>
        <location evidence="5">Cytoplasm</location>
        <location evidence="5">Cytosol</location>
    </subcellularLocation>
    <subcellularLocation>
        <location evidence="5">Nucleus</location>
    </subcellularLocation>
</comment>
<keyword evidence="7" id="KW-1185">Reference proteome</keyword>
<reference evidence="7" key="1">
    <citation type="journal article" date="2023" name="Proc. Natl. Acad. Sci. U.S.A.">
        <title>Genomic and structural basis for evolution of tropane alkaloid biosynthesis.</title>
        <authorList>
            <person name="Wanga Y.-J."/>
            <person name="Taina T."/>
            <person name="Yua J.-Y."/>
            <person name="Lia J."/>
            <person name="Xua B."/>
            <person name="Chenc J."/>
            <person name="D'Auriad J.C."/>
            <person name="Huanga J.-P."/>
            <person name="Huanga S.-X."/>
        </authorList>
    </citation>
    <scope>NUCLEOTIDE SEQUENCE [LARGE SCALE GENOMIC DNA]</scope>
    <source>
        <strain evidence="7">cv. KIB-2019</strain>
    </source>
</reference>
<evidence type="ECO:0000313" key="7">
    <source>
        <dbReference type="Proteomes" id="UP001152561"/>
    </source>
</evidence>
<sequence>MVTFTFYGQVMDCEEMDDESLNQQLSEIYKSLENEVYISQKMDKSALKQQQFDRIKSLEDEGLVDFYFRLSYSMKEDHGPSFFLDLVLNFLHDARTVMQHMATALESPVVNFDVLNGHCIKLKGGSSCIGACKIAKECYVFIRAIDNKSKDGCLQALRNIKREYHDLQSKLEGVIQLEKEIVTAESSKS</sequence>
<evidence type="ECO:0000256" key="3">
    <source>
        <dbReference type="ARBA" id="ARBA00023012"/>
    </source>
</evidence>
<dbReference type="InterPro" id="IPR045871">
    <property type="entry name" value="AHP1-5/YPD1"/>
</dbReference>
<dbReference type="FunFam" id="1.20.120.160:FF:000001">
    <property type="entry name" value="Histidine-containing phosphotransfer protein 1"/>
    <property type="match status" value="1"/>
</dbReference>
<evidence type="ECO:0000256" key="4">
    <source>
        <dbReference type="ARBA" id="ARBA00023242"/>
    </source>
</evidence>
<dbReference type="GO" id="GO:0009736">
    <property type="term" value="P:cytokinin-activated signaling pathway"/>
    <property type="evidence" value="ECO:0007669"/>
    <property type="project" value="UniProtKB-KW"/>
</dbReference>
<keyword evidence="2 5" id="KW-0932">Cytokinin signaling pathway</keyword>
<dbReference type="OrthoDB" id="591185at2759"/>
<dbReference type="GO" id="GO:0005634">
    <property type="term" value="C:nucleus"/>
    <property type="evidence" value="ECO:0007669"/>
    <property type="project" value="UniProtKB-SubCell"/>
</dbReference>
<dbReference type="InterPro" id="IPR036641">
    <property type="entry name" value="HPT_dom_sf"/>
</dbReference>
<dbReference type="Proteomes" id="UP001152561">
    <property type="component" value="Unassembled WGS sequence"/>
</dbReference>
<dbReference type="Gene3D" id="1.20.120.160">
    <property type="entry name" value="HPT domain"/>
    <property type="match status" value="1"/>
</dbReference>
<keyword evidence="3 5" id="KW-0902">Two-component regulatory system</keyword>
<dbReference type="SUPFAM" id="SSF47226">
    <property type="entry name" value="Histidine-containing phosphotransfer domain, HPT domain"/>
    <property type="match status" value="1"/>
</dbReference>
<dbReference type="GO" id="GO:0009927">
    <property type="term" value="F:histidine phosphotransfer kinase activity"/>
    <property type="evidence" value="ECO:0007669"/>
    <property type="project" value="UniProtKB-UniRule"/>
</dbReference>
<keyword evidence="1" id="KW-0963">Cytoplasm</keyword>
<organism evidence="6 7">
    <name type="scientific">Anisodus acutangulus</name>
    <dbReference type="NCBI Taxonomy" id="402998"/>
    <lineage>
        <taxon>Eukaryota</taxon>
        <taxon>Viridiplantae</taxon>
        <taxon>Streptophyta</taxon>
        <taxon>Embryophyta</taxon>
        <taxon>Tracheophyta</taxon>
        <taxon>Spermatophyta</taxon>
        <taxon>Magnoliopsida</taxon>
        <taxon>eudicotyledons</taxon>
        <taxon>Gunneridae</taxon>
        <taxon>Pentapetalae</taxon>
        <taxon>asterids</taxon>
        <taxon>lamiids</taxon>
        <taxon>Solanales</taxon>
        <taxon>Solanaceae</taxon>
        <taxon>Solanoideae</taxon>
        <taxon>Hyoscyameae</taxon>
        <taxon>Anisodus</taxon>
    </lineage>
</organism>
<keyword evidence="4" id="KW-0539">Nucleus</keyword>
<evidence type="ECO:0000313" key="6">
    <source>
        <dbReference type="EMBL" id="KAJ8551521.1"/>
    </source>
</evidence>
<dbReference type="PANTHER" id="PTHR28242:SF63">
    <property type="entry name" value="HISTIDINE-CONTAINING PHOSPHOTRANSFER PROTEIN"/>
    <property type="match status" value="1"/>
</dbReference>
<gene>
    <name evidence="6" type="ORF">K7X08_021536</name>
</gene>
<accession>A0A9Q1M7I4</accession>
<dbReference type="EMBL" id="JAJAGQ010000010">
    <property type="protein sequence ID" value="KAJ8551521.1"/>
    <property type="molecule type" value="Genomic_DNA"/>
</dbReference>
<comment type="caution">
    <text evidence="6">The sequence shown here is derived from an EMBL/GenBank/DDBJ whole genome shotgun (WGS) entry which is preliminary data.</text>
</comment>
<protein>
    <recommendedName>
        <fullName evidence="5">Histidine-containing phosphotransfer protein</fullName>
    </recommendedName>
</protein>
<dbReference type="GO" id="GO:0005829">
    <property type="term" value="C:cytosol"/>
    <property type="evidence" value="ECO:0007669"/>
    <property type="project" value="UniProtKB-SubCell"/>
</dbReference>
<comment type="function">
    <text evidence="5">Functions as a two-component phosphorelay mediators between cytokinin sensor histidine kinases and response regulators (B-type ARRs). Plays an important role in propagating cytokinin signal transduction.</text>
</comment>
<evidence type="ECO:0000256" key="1">
    <source>
        <dbReference type="ARBA" id="ARBA00022490"/>
    </source>
</evidence>
<proteinExistence type="predicted"/>
<dbReference type="AlphaFoldDB" id="A0A9Q1M7I4"/>